<feature type="region of interest" description="Disordered" evidence="1">
    <location>
        <begin position="19"/>
        <end position="38"/>
    </location>
</feature>
<comment type="caution">
    <text evidence="2">The sequence shown here is derived from an EMBL/GenBank/DDBJ whole genome shotgun (WGS) entry which is preliminary data.</text>
</comment>
<name>A0A8H4VKW6_9AGAR</name>
<gene>
    <name evidence="2" type="ORF">D9613_004067</name>
</gene>
<proteinExistence type="predicted"/>
<organism evidence="2 3">
    <name type="scientific">Agrocybe pediades</name>
    <dbReference type="NCBI Taxonomy" id="84607"/>
    <lineage>
        <taxon>Eukaryota</taxon>
        <taxon>Fungi</taxon>
        <taxon>Dikarya</taxon>
        <taxon>Basidiomycota</taxon>
        <taxon>Agaricomycotina</taxon>
        <taxon>Agaricomycetes</taxon>
        <taxon>Agaricomycetidae</taxon>
        <taxon>Agaricales</taxon>
        <taxon>Agaricineae</taxon>
        <taxon>Strophariaceae</taxon>
        <taxon>Agrocybe</taxon>
    </lineage>
</organism>
<evidence type="ECO:0000256" key="1">
    <source>
        <dbReference type="SAM" id="MobiDB-lite"/>
    </source>
</evidence>
<evidence type="ECO:0000313" key="3">
    <source>
        <dbReference type="Proteomes" id="UP000521872"/>
    </source>
</evidence>
<sequence length="116" mass="13010">MDDFFSILLCEDITATTAEQTSSDQSLESHASGDVDPPGVLADFERGFYMTDIYCQSTDFIYHYYLQHSANDTHLPQRHIPTHCNDTPFTATIHTHPLNLYPLIATTPSPATIPIH</sequence>
<accession>A0A8H4VKW6</accession>
<dbReference type="Proteomes" id="UP000521872">
    <property type="component" value="Unassembled WGS sequence"/>
</dbReference>
<feature type="compositionally biased region" description="Polar residues" evidence="1">
    <location>
        <begin position="19"/>
        <end position="29"/>
    </location>
</feature>
<evidence type="ECO:0000313" key="2">
    <source>
        <dbReference type="EMBL" id="KAF4611745.1"/>
    </source>
</evidence>
<protein>
    <submittedName>
        <fullName evidence="2">Uncharacterized protein</fullName>
    </submittedName>
</protein>
<dbReference type="AlphaFoldDB" id="A0A8H4VKW6"/>
<dbReference type="EMBL" id="JAACJL010000057">
    <property type="protein sequence ID" value="KAF4611745.1"/>
    <property type="molecule type" value="Genomic_DNA"/>
</dbReference>
<keyword evidence="3" id="KW-1185">Reference proteome</keyword>
<reference evidence="2 3" key="1">
    <citation type="submission" date="2019-12" db="EMBL/GenBank/DDBJ databases">
        <authorList>
            <person name="Floudas D."/>
            <person name="Bentzer J."/>
            <person name="Ahren D."/>
            <person name="Johansson T."/>
            <person name="Persson P."/>
            <person name="Tunlid A."/>
        </authorList>
    </citation>
    <scope>NUCLEOTIDE SEQUENCE [LARGE SCALE GENOMIC DNA]</scope>
    <source>
        <strain evidence="2 3">CBS 102.39</strain>
    </source>
</reference>